<comment type="caution">
    <text evidence="1">The sequence shown here is derived from an EMBL/GenBank/DDBJ whole genome shotgun (WGS) entry which is preliminary data.</text>
</comment>
<reference evidence="1 2" key="1">
    <citation type="submission" date="2015-01" db="EMBL/GenBank/DDBJ databases">
        <title>Evolution of Trichinella species and genotypes.</title>
        <authorList>
            <person name="Korhonen P.K."/>
            <person name="Edoardo P."/>
            <person name="Giuseppe L.R."/>
            <person name="Gasser R.B."/>
        </authorList>
    </citation>
    <scope>NUCLEOTIDE SEQUENCE [LARGE SCALE GENOMIC DNA]</scope>
    <source>
        <strain evidence="1">ISS470</strain>
    </source>
</reference>
<organism evidence="1 2">
    <name type="scientific">Trichinella pseudospiralis</name>
    <name type="common">Parasitic roundworm</name>
    <dbReference type="NCBI Taxonomy" id="6337"/>
    <lineage>
        <taxon>Eukaryota</taxon>
        <taxon>Metazoa</taxon>
        <taxon>Ecdysozoa</taxon>
        <taxon>Nematoda</taxon>
        <taxon>Enoplea</taxon>
        <taxon>Dorylaimia</taxon>
        <taxon>Trichinellida</taxon>
        <taxon>Trichinellidae</taxon>
        <taxon>Trichinella</taxon>
    </lineage>
</organism>
<name>A0A0V1F2Y2_TRIPS</name>
<dbReference type="Proteomes" id="UP000054995">
    <property type="component" value="Unassembled WGS sequence"/>
</dbReference>
<evidence type="ECO:0000313" key="2">
    <source>
        <dbReference type="Proteomes" id="UP000054995"/>
    </source>
</evidence>
<proteinExistence type="predicted"/>
<dbReference type="AlphaFoldDB" id="A0A0V1F2Y2"/>
<evidence type="ECO:0000313" key="1">
    <source>
        <dbReference type="EMBL" id="KRY80489.1"/>
    </source>
</evidence>
<dbReference type="EMBL" id="JYDT01000469">
    <property type="protein sequence ID" value="KRY80489.1"/>
    <property type="molecule type" value="Genomic_DNA"/>
</dbReference>
<gene>
    <name evidence="1" type="ORF">T4D_15846</name>
</gene>
<accession>A0A0V1F2Y2</accession>
<sequence>MCINIGNAKFRGPFIPQPLAGLGKIRKFRGNLDFSKVDIMGIYRFGTISEIQ</sequence>
<keyword evidence="2" id="KW-1185">Reference proteome</keyword>
<protein>
    <submittedName>
        <fullName evidence="1">Uncharacterized protein</fullName>
    </submittedName>
</protein>